<organism evidence="2 3">
    <name type="scientific">Candidatus Methylospira mobilis</name>
    <dbReference type="NCBI Taxonomy" id="1808979"/>
    <lineage>
        <taxon>Bacteria</taxon>
        <taxon>Pseudomonadati</taxon>
        <taxon>Pseudomonadota</taxon>
        <taxon>Gammaproteobacteria</taxon>
        <taxon>Methylococcales</taxon>
        <taxon>Methylococcaceae</taxon>
        <taxon>Candidatus Methylospira</taxon>
    </lineage>
</organism>
<dbReference type="Pfam" id="PF05954">
    <property type="entry name" value="Phage_GPD"/>
    <property type="match status" value="1"/>
</dbReference>
<dbReference type="RefSeq" id="WP_153248525.1">
    <property type="nucleotide sequence ID" value="NZ_CP044205.1"/>
</dbReference>
<evidence type="ECO:0000256" key="1">
    <source>
        <dbReference type="SAM" id="Coils"/>
    </source>
</evidence>
<reference evidence="2 3" key="1">
    <citation type="submission" date="2019-09" db="EMBL/GenBank/DDBJ databases">
        <title>Ecophysiology of the spiral-shaped methanotroph Methylospira mobilis as revealed by the complete genome sequence.</title>
        <authorList>
            <person name="Oshkin I.Y."/>
            <person name="Dedysh S.N."/>
            <person name="Miroshnikov K."/>
            <person name="Danilova O.V."/>
            <person name="Hakobyan A."/>
            <person name="Liesack W."/>
        </authorList>
    </citation>
    <scope>NUCLEOTIDE SEQUENCE [LARGE SCALE GENOMIC DNA]</scope>
    <source>
        <strain evidence="2 3">Shm1</strain>
    </source>
</reference>
<name>A0A5Q0BG65_9GAMM</name>
<dbReference type="NCBIfam" id="TIGR03361">
    <property type="entry name" value="VI_Rhs_Vgr"/>
    <property type="match status" value="1"/>
</dbReference>
<dbReference type="Gene3D" id="2.40.50.230">
    <property type="entry name" value="Gp5 N-terminal domain"/>
    <property type="match status" value="1"/>
</dbReference>
<dbReference type="EMBL" id="CP044205">
    <property type="protein sequence ID" value="QFY42529.1"/>
    <property type="molecule type" value="Genomic_DNA"/>
</dbReference>
<evidence type="ECO:0000313" key="2">
    <source>
        <dbReference type="EMBL" id="QFY42529.1"/>
    </source>
</evidence>
<keyword evidence="3" id="KW-1185">Reference proteome</keyword>
<dbReference type="InterPro" id="IPR037026">
    <property type="entry name" value="Vgr_OB-fold_dom_sf"/>
</dbReference>
<accession>A0A5Q0BG65</accession>
<dbReference type="SUPFAM" id="SSF69279">
    <property type="entry name" value="Phage tail proteins"/>
    <property type="match status" value="2"/>
</dbReference>
<dbReference type="AlphaFoldDB" id="A0A5Q0BG65"/>
<sequence length="749" mass="82714">MNASLLSANFQIRFTFKADNFAENTFCIVRFEGEEGLGELYRFELLLASTDNDIDEQKLLGRQAVFRLNEGEETGRESNHAVYCGLVTAFEQLQQISGWTFYRAVLEPRLWQLGSFHLTEVYLNKTMRELLETLLAAGGLSRKDYNLSFLQSAGYPMQPFTCQFKENYLVFLSRWCEYLGVYWWFAPSETGEQVVFGNHLRNHPEQSIGMVYIPAGEPEGVEGKLRRVHSFKLFSQPLPKQVTVTNYFYQKAALQISASSIVNAQGVGEVRYYGMYADNNELAQQLADIRAEALICRARQFSGESTSTGLRCGYLFNLSNHYRPSFNQRYLLTRIAHRGSQAGLLLDGLGIQLPDNELTDTFYLADFSAIPSDIQFRPAHRHPWPKIDGTLHAFIDAEGSGKYAELNENGEYKVQLPYDLTEKNAAKASAQIRMATPYAGVDDTGATHGMHFPLHKGTEVLLSFHDGNPDKPVIIGAVTNSATPSVVNNENQTRAILQTAGQNSLEFHDIEGQQGIHLFSPTANTRMSLGARSPTANGLHIETIGSFSYTCNNSLSNNSGSSISNTLGASTTNVTGATTGIYEGAYTALYGGLYNEVFLGGKTSTHIAAILELSLSTKLEIGIANSTHLHLGGKLKFVSSETAFKENVNEVVANQFKVVENDIKAVQNDIKTAEVAIITAQNDIKTVENEIKASQNDIKAVENDIKTVEASVEMTNARIFNVETDVSSIMSAVRETGIEVQSGTKILMP</sequence>
<dbReference type="OrthoDB" id="9762420at2"/>
<gene>
    <name evidence="2" type="primary">tssI</name>
    <name evidence="2" type="ORF">F6R98_07730</name>
</gene>
<dbReference type="Gene3D" id="2.30.110.50">
    <property type="match status" value="1"/>
</dbReference>
<keyword evidence="1" id="KW-0175">Coiled coil</keyword>
<dbReference type="Gene3D" id="1.20.5.170">
    <property type="match status" value="1"/>
</dbReference>
<dbReference type="NCBIfam" id="TIGR01646">
    <property type="entry name" value="vgr_GE"/>
    <property type="match status" value="1"/>
</dbReference>
<evidence type="ECO:0000313" key="3">
    <source>
        <dbReference type="Proteomes" id="UP000325755"/>
    </source>
</evidence>
<feature type="coiled-coil region" evidence="1">
    <location>
        <begin position="656"/>
        <end position="718"/>
    </location>
</feature>
<dbReference type="InterPro" id="IPR006533">
    <property type="entry name" value="T6SS_Vgr_RhsGE"/>
</dbReference>
<dbReference type="Gene3D" id="4.10.220.110">
    <property type="match status" value="1"/>
</dbReference>
<dbReference type="SUPFAM" id="SSF69255">
    <property type="entry name" value="gp5 N-terminal domain-like"/>
    <property type="match status" value="1"/>
</dbReference>
<protein>
    <submittedName>
        <fullName evidence="2">Type VI secretion system tip protein VgrG</fullName>
    </submittedName>
</protein>
<dbReference type="SUPFAM" id="SSF57997">
    <property type="entry name" value="Tropomyosin"/>
    <property type="match status" value="1"/>
</dbReference>
<dbReference type="InParanoid" id="A0A5Q0BG65"/>
<dbReference type="InterPro" id="IPR017847">
    <property type="entry name" value="T6SS_RhsGE_Vgr_subset"/>
</dbReference>
<proteinExistence type="predicted"/>
<dbReference type="Gene3D" id="3.55.50.10">
    <property type="entry name" value="Baseplate protein-like domains"/>
    <property type="match status" value="1"/>
</dbReference>
<dbReference type="Proteomes" id="UP000325755">
    <property type="component" value="Chromosome"/>
</dbReference>
<dbReference type="KEGG" id="mmob:F6R98_07730"/>